<feature type="chain" id="PRO_5012438504" description="Apple domain-containing protein" evidence="1">
    <location>
        <begin position="17"/>
        <end position="344"/>
    </location>
</feature>
<evidence type="ECO:0000313" key="3">
    <source>
        <dbReference type="Proteomes" id="UP000192596"/>
    </source>
</evidence>
<name>A0A1V8T5M4_9PEZI</name>
<evidence type="ECO:0000256" key="1">
    <source>
        <dbReference type="SAM" id="SignalP"/>
    </source>
</evidence>
<dbReference type="AlphaFoldDB" id="A0A1V8T5M4"/>
<dbReference type="STRING" id="1507870.A0A1V8T5M4"/>
<feature type="signal peptide" evidence="1">
    <location>
        <begin position="1"/>
        <end position="16"/>
    </location>
</feature>
<evidence type="ECO:0008006" key="4">
    <source>
        <dbReference type="Google" id="ProtNLM"/>
    </source>
</evidence>
<dbReference type="Proteomes" id="UP000192596">
    <property type="component" value="Unassembled WGS sequence"/>
</dbReference>
<reference evidence="3" key="1">
    <citation type="submission" date="2017-03" db="EMBL/GenBank/DDBJ databases">
        <title>Genomes of endolithic fungi from Antarctica.</title>
        <authorList>
            <person name="Coleine C."/>
            <person name="Masonjones S."/>
            <person name="Stajich J.E."/>
        </authorList>
    </citation>
    <scope>NUCLEOTIDE SEQUENCE [LARGE SCALE GENOMIC DNA]</scope>
    <source>
        <strain evidence="3">CCFEE 5527</strain>
    </source>
</reference>
<evidence type="ECO:0000313" key="2">
    <source>
        <dbReference type="EMBL" id="OQO06715.1"/>
    </source>
</evidence>
<dbReference type="OrthoDB" id="3944615at2759"/>
<dbReference type="InParanoid" id="A0A1V8T5M4"/>
<dbReference type="EMBL" id="NAJO01000016">
    <property type="protein sequence ID" value="OQO06715.1"/>
    <property type="molecule type" value="Genomic_DNA"/>
</dbReference>
<keyword evidence="1" id="KW-0732">Signal</keyword>
<accession>A0A1V8T5M4</accession>
<gene>
    <name evidence="2" type="ORF">B0A48_08502</name>
</gene>
<proteinExistence type="predicted"/>
<comment type="caution">
    <text evidence="2">The sequence shown here is derived from an EMBL/GenBank/DDBJ whole genome shotgun (WGS) entry which is preliminary data.</text>
</comment>
<sequence>MAKFLLASLFAAAAFATPLDERTNLDCNAVNTIVTVLRQQNVATPFCSSLLHIPTVTKTLTQTSTPPCSTVTSNVQSTDTVTAFATSYYSTVTTVYPVVAVSTTSTCALGATSIASADTTPTPTAKVKRTSPTTSCKPTTTAIGTPTCLKNFIGSKITSACSCLNIPTPTSVSVSTTTLTASTITKVVAVTAKTTITSTITSTTYTSTYSGTQFYTSTFTVLPNPTSTLAPPAAPTEVFGVYPNLDFAGQDIQNFFCYAGGPSAPAPYTPSCQSFNDCVNECAYYNAQGLGASTNQTCGAVVYNAPADGSSGSCYLKTGQTGCGSPNSLTTVGVLLPLIPNDVQ</sequence>
<organism evidence="2 3">
    <name type="scientific">Cryoendolithus antarcticus</name>
    <dbReference type="NCBI Taxonomy" id="1507870"/>
    <lineage>
        <taxon>Eukaryota</taxon>
        <taxon>Fungi</taxon>
        <taxon>Dikarya</taxon>
        <taxon>Ascomycota</taxon>
        <taxon>Pezizomycotina</taxon>
        <taxon>Dothideomycetes</taxon>
        <taxon>Dothideomycetidae</taxon>
        <taxon>Cladosporiales</taxon>
        <taxon>Cladosporiaceae</taxon>
        <taxon>Cryoendolithus</taxon>
    </lineage>
</organism>
<keyword evidence="3" id="KW-1185">Reference proteome</keyword>
<protein>
    <recommendedName>
        <fullName evidence="4">Apple domain-containing protein</fullName>
    </recommendedName>
</protein>